<proteinExistence type="predicted"/>
<accession>C8TEY6</accession>
<evidence type="ECO:0000256" key="1">
    <source>
        <dbReference type="SAM" id="MobiDB-lite"/>
    </source>
</evidence>
<feature type="region of interest" description="Disordered" evidence="1">
    <location>
        <begin position="19"/>
        <end position="47"/>
    </location>
</feature>
<feature type="region of interest" description="Disordered" evidence="1">
    <location>
        <begin position="66"/>
        <end position="90"/>
    </location>
</feature>
<keyword evidence="2" id="KW-0732">Signal</keyword>
<feature type="signal peptide" evidence="2">
    <location>
        <begin position="1"/>
        <end position="16"/>
    </location>
</feature>
<gene>
    <name evidence="3" type="primary">K0039A02.8</name>
</gene>
<feature type="compositionally biased region" description="Basic and acidic residues" evidence="1">
    <location>
        <begin position="30"/>
        <end position="39"/>
    </location>
</feature>
<dbReference type="EMBL" id="AP009080">
    <property type="protein sequence ID" value="BAI39708.1"/>
    <property type="molecule type" value="Genomic_DNA"/>
</dbReference>
<evidence type="ECO:0000313" key="3">
    <source>
        <dbReference type="EMBL" id="BAI39708.1"/>
    </source>
</evidence>
<feature type="region of interest" description="Disordered" evidence="1">
    <location>
        <begin position="113"/>
        <end position="141"/>
    </location>
</feature>
<sequence length="141" mass="14378">MVTALLGLAVEGLTGADFHGESGGNGCGRGELEIEDGRGGFEGGMGAGDMGEVELELAQKFGEKWGRGWRSGRQPRPHGQTCAREVGGGSFSGDVGRPGFPCGCRRSGWRKGEELTGGASGISSQDFGMARKKAGAGGLSD</sequence>
<evidence type="ECO:0000256" key="2">
    <source>
        <dbReference type="SAM" id="SignalP"/>
    </source>
</evidence>
<dbReference type="AlphaFoldDB" id="C8TEY6"/>
<name>C8TEY6_ORYSI</name>
<organism evidence="3">
    <name type="scientific">Oryza sativa subsp. indica</name>
    <name type="common">Rice</name>
    <dbReference type="NCBI Taxonomy" id="39946"/>
    <lineage>
        <taxon>Eukaryota</taxon>
        <taxon>Viridiplantae</taxon>
        <taxon>Streptophyta</taxon>
        <taxon>Embryophyta</taxon>
        <taxon>Tracheophyta</taxon>
        <taxon>Spermatophyta</taxon>
        <taxon>Magnoliopsida</taxon>
        <taxon>Liliopsida</taxon>
        <taxon>Poales</taxon>
        <taxon>Poaceae</taxon>
        <taxon>BOP clade</taxon>
        <taxon>Oryzoideae</taxon>
        <taxon>Oryzeae</taxon>
        <taxon>Oryzinae</taxon>
        <taxon>Oryza</taxon>
        <taxon>Oryza sativa</taxon>
    </lineage>
</organism>
<reference evidence="3" key="1">
    <citation type="journal article" date="2009" name="Plant J.">
        <title>Comparative analysis of complete orthologous centromeres from two subspecies of rice reveals rapid variation of centromere organization and structure.</title>
        <authorList>
            <person name="Wu J."/>
            <person name="Fujisawa M."/>
            <person name="Tian Z."/>
            <person name="Yamagata H."/>
            <person name="Kamiya K."/>
            <person name="Shibata M."/>
            <person name="Hosokawa S."/>
            <person name="Ito Y."/>
            <person name="Hamada M."/>
            <person name="Katagiri S."/>
            <person name="Kurita K."/>
            <person name="Yamamoto M."/>
            <person name="Kikuta A."/>
            <person name="Machita K."/>
            <person name="Karasawa W."/>
            <person name="Kanamori H."/>
            <person name="Namiki N."/>
            <person name="Mizuno H."/>
            <person name="Ma J."/>
            <person name="Sasaki T."/>
            <person name="Matsumoto T."/>
        </authorList>
    </citation>
    <scope>NUCLEOTIDE SEQUENCE</scope>
</reference>
<protein>
    <submittedName>
        <fullName evidence="3">Uncharacterized protein K0039A02.8</fullName>
    </submittedName>
</protein>
<feature type="chain" id="PRO_5002992213" evidence="2">
    <location>
        <begin position="17"/>
        <end position="141"/>
    </location>
</feature>